<dbReference type="EMBL" id="SSTJ01000001">
    <property type="protein sequence ID" value="THG38894.1"/>
    <property type="molecule type" value="Genomic_DNA"/>
</dbReference>
<feature type="domain" description="DUF6591" evidence="3">
    <location>
        <begin position="186"/>
        <end position="305"/>
    </location>
</feature>
<evidence type="ECO:0000259" key="3">
    <source>
        <dbReference type="Pfam" id="PF20234"/>
    </source>
</evidence>
<feature type="region of interest" description="Disordered" evidence="1">
    <location>
        <begin position="284"/>
        <end position="321"/>
    </location>
</feature>
<organism evidence="4 5">
    <name type="scientific">Adlercreutzia caecimuris</name>
    <dbReference type="NCBI Taxonomy" id="671266"/>
    <lineage>
        <taxon>Bacteria</taxon>
        <taxon>Bacillati</taxon>
        <taxon>Actinomycetota</taxon>
        <taxon>Coriobacteriia</taxon>
        <taxon>Eggerthellales</taxon>
        <taxon>Eggerthellaceae</taxon>
        <taxon>Adlercreutzia</taxon>
    </lineage>
</organism>
<sequence length="599" mass="64198">MASCDHCGASLTDNAANCPACGMVAGSHAPAGTEAGPTSGQPTAPTPKRKGRAFKIALLIIVALVVLGCFAQCACCSLKDANGSRGREYDWPTGKLAQMLPPMDAKCANVLEGESSLSIRVEEGVTKERYESYVSQCKERGFSVDSESDEDEYSAYNEEGYHLKLRFSEYGDPDINIDLYAPRTNGELAWPDHGLAALLPVPGKAKGSVAVDTSSQFQAYVGDMSEEEFKSYADACMDKGFTVDYSSDEKYFTADDAMGNSLRLEYQGFNTMYVSMYASREEDEEGVDAASNASAEDADSANAGNAGSAPTPVPARSDTGFDLSGTIEPAVMLDNDVLKVEATGLEYRNDNAYLELAITNKTKSEISVTTSTLGYSANYVNDCMMSEGYISSDIPAGETVEEEACYDLQELQLEGLQGIGEIGLGLRVVNEDYDELFKDMIAVRTSLYGAEGIDAGTFADSVLNPAYLNGMDLQAKMAVSDAQDVGSSGIVVQSAGIFTNRDGDKAAMVEFKNNSDKTVRVAASDITVDGTMVYEGLWTSNLIAAGKRALMDDIHLSYMAEENANQLDLSNVRELGMKVAVYDANDNTILKPTEVNIAF</sequence>
<feature type="domain" description="DUF6591" evidence="3">
    <location>
        <begin position="88"/>
        <end position="182"/>
    </location>
</feature>
<comment type="caution">
    <text evidence="4">The sequence shown here is derived from an EMBL/GenBank/DDBJ whole genome shotgun (WGS) entry which is preliminary data.</text>
</comment>
<proteinExistence type="predicted"/>
<keyword evidence="2" id="KW-0812">Transmembrane</keyword>
<evidence type="ECO:0000313" key="4">
    <source>
        <dbReference type="EMBL" id="THG38894.1"/>
    </source>
</evidence>
<dbReference type="Proteomes" id="UP000308978">
    <property type="component" value="Unassembled WGS sequence"/>
</dbReference>
<dbReference type="Pfam" id="PF20234">
    <property type="entry name" value="DUF6591"/>
    <property type="match status" value="2"/>
</dbReference>
<evidence type="ECO:0000256" key="1">
    <source>
        <dbReference type="SAM" id="MobiDB-lite"/>
    </source>
</evidence>
<keyword evidence="2" id="KW-1133">Transmembrane helix</keyword>
<name>A0A4S4G709_9ACTN</name>
<dbReference type="InterPro" id="IPR046526">
    <property type="entry name" value="DUF6591"/>
</dbReference>
<dbReference type="RefSeq" id="WP_136432517.1">
    <property type="nucleotide sequence ID" value="NZ_SSTJ01000001.1"/>
</dbReference>
<gene>
    <name evidence="4" type="ORF">E5986_00950</name>
</gene>
<feature type="transmembrane region" description="Helical" evidence="2">
    <location>
        <begin position="56"/>
        <end position="74"/>
    </location>
</feature>
<feature type="compositionally biased region" description="Low complexity" evidence="1">
    <location>
        <begin position="288"/>
        <end position="309"/>
    </location>
</feature>
<evidence type="ECO:0000313" key="5">
    <source>
        <dbReference type="Proteomes" id="UP000308978"/>
    </source>
</evidence>
<evidence type="ECO:0000256" key="2">
    <source>
        <dbReference type="SAM" id="Phobius"/>
    </source>
</evidence>
<protein>
    <submittedName>
        <fullName evidence="4">Zinc ribbon domain-containing protein</fullName>
    </submittedName>
</protein>
<reference evidence="4 5" key="1">
    <citation type="submission" date="2019-04" db="EMBL/GenBank/DDBJ databases">
        <title>Microbes associate with the intestines of laboratory mice.</title>
        <authorList>
            <person name="Navarre W."/>
            <person name="Wong E."/>
            <person name="Huang K.C."/>
            <person name="Tropini C."/>
            <person name="Ng K."/>
            <person name="Yu B."/>
        </authorList>
    </citation>
    <scope>NUCLEOTIDE SEQUENCE [LARGE SCALE GENOMIC DNA]</scope>
    <source>
        <strain evidence="4 5">NM80_B27</strain>
    </source>
</reference>
<dbReference type="AlphaFoldDB" id="A0A4S4G709"/>
<accession>A0A4S4G709</accession>
<keyword evidence="2" id="KW-0472">Membrane</keyword>